<dbReference type="SUPFAM" id="SSF46785">
    <property type="entry name" value="Winged helix' DNA-binding domain"/>
    <property type="match status" value="1"/>
</dbReference>
<keyword evidence="1" id="KW-0805">Transcription regulation</keyword>
<name>A0A844STS5_9BRAD</name>
<proteinExistence type="predicted"/>
<dbReference type="GO" id="GO:0003677">
    <property type="term" value="F:DNA binding"/>
    <property type="evidence" value="ECO:0007669"/>
    <property type="project" value="UniProtKB-KW"/>
</dbReference>
<keyword evidence="6" id="KW-1185">Reference proteome</keyword>
<dbReference type="InterPro" id="IPR036390">
    <property type="entry name" value="WH_DNA-bd_sf"/>
</dbReference>
<feature type="domain" description="HTH hxlR-type" evidence="4">
    <location>
        <begin position="11"/>
        <end position="108"/>
    </location>
</feature>
<organism evidence="5 6">
    <name type="scientific">Bradyrhizobium pachyrhizi</name>
    <dbReference type="NCBI Taxonomy" id="280333"/>
    <lineage>
        <taxon>Bacteria</taxon>
        <taxon>Pseudomonadati</taxon>
        <taxon>Pseudomonadota</taxon>
        <taxon>Alphaproteobacteria</taxon>
        <taxon>Hyphomicrobiales</taxon>
        <taxon>Nitrobacteraceae</taxon>
        <taxon>Bradyrhizobium</taxon>
    </lineage>
</organism>
<evidence type="ECO:0000256" key="3">
    <source>
        <dbReference type="ARBA" id="ARBA00023163"/>
    </source>
</evidence>
<dbReference type="InterPro" id="IPR036388">
    <property type="entry name" value="WH-like_DNA-bd_sf"/>
</dbReference>
<dbReference type="InterPro" id="IPR002577">
    <property type="entry name" value="HTH_HxlR"/>
</dbReference>
<dbReference type="EMBL" id="WQNF01000010">
    <property type="protein sequence ID" value="MVT66772.1"/>
    <property type="molecule type" value="Genomic_DNA"/>
</dbReference>
<dbReference type="PROSITE" id="PS51118">
    <property type="entry name" value="HTH_HXLR"/>
    <property type="match status" value="1"/>
</dbReference>
<keyword evidence="3" id="KW-0804">Transcription</keyword>
<accession>A0A844STS5</accession>
<dbReference type="Gene3D" id="1.10.10.10">
    <property type="entry name" value="Winged helix-like DNA-binding domain superfamily/Winged helix DNA-binding domain"/>
    <property type="match status" value="1"/>
</dbReference>
<keyword evidence="2" id="KW-0238">DNA-binding</keyword>
<evidence type="ECO:0000259" key="4">
    <source>
        <dbReference type="PROSITE" id="PS51118"/>
    </source>
</evidence>
<evidence type="ECO:0000256" key="1">
    <source>
        <dbReference type="ARBA" id="ARBA00023015"/>
    </source>
</evidence>
<dbReference type="RefSeq" id="WP_050386718.1">
    <property type="nucleotide sequence ID" value="NZ_LFIQ01000114.1"/>
</dbReference>
<comment type="caution">
    <text evidence="5">The sequence shown here is derived from an EMBL/GenBank/DDBJ whole genome shotgun (WGS) entry which is preliminary data.</text>
</comment>
<evidence type="ECO:0000313" key="5">
    <source>
        <dbReference type="EMBL" id="MVT66772.1"/>
    </source>
</evidence>
<dbReference type="AlphaFoldDB" id="A0A844STS5"/>
<reference evidence="5 6" key="1">
    <citation type="submission" date="2019-12" db="EMBL/GenBank/DDBJ databases">
        <title>Draft genome sequences Bradyrhizobium cajani AMBPC1010, Bradyrhizobium pachyrhizi AMBPC1040 and Bradyrhizobium yuanmingense ALSPC3051, three plant growth promoting strains isolated from nodules of Cajanus cajan L. in Dominican Republic.</title>
        <authorList>
            <person name="Flores-Felix J.D."/>
            <person name="Araujo J."/>
            <person name="Diaz-Alcantara C."/>
            <person name="Gonzalez-Andres F."/>
            <person name="Velazquez E."/>
        </authorList>
    </citation>
    <scope>NUCLEOTIDE SEQUENCE [LARGE SCALE GENOMIC DNA]</scope>
    <source>
        <strain evidence="5 6">1040</strain>
    </source>
</reference>
<dbReference type="PANTHER" id="PTHR33204:SF18">
    <property type="entry name" value="TRANSCRIPTIONAL REGULATORY PROTEIN"/>
    <property type="match status" value="1"/>
</dbReference>
<evidence type="ECO:0000313" key="6">
    <source>
        <dbReference type="Proteomes" id="UP000436468"/>
    </source>
</evidence>
<dbReference type="PANTHER" id="PTHR33204">
    <property type="entry name" value="TRANSCRIPTIONAL REGULATOR, MARR FAMILY"/>
    <property type="match status" value="1"/>
</dbReference>
<dbReference type="Pfam" id="PF01638">
    <property type="entry name" value="HxlR"/>
    <property type="match status" value="1"/>
</dbReference>
<evidence type="ECO:0000256" key="2">
    <source>
        <dbReference type="ARBA" id="ARBA00023125"/>
    </source>
</evidence>
<sequence>MKRTGFAKAECPVARALDAIGDWWSLLIVRDAFDGLRRFGDFQKNLGIAKGMLTTRLRTLIELGVLEQVAASDGSAYQEYVLTRRGHDLFPIVVSLRQWGEAHLYARGEPHSVLLDQAGQAVGQLVLPSKSGKPLGWADTKVRKVARRR</sequence>
<protein>
    <submittedName>
        <fullName evidence="5">Transcriptional regulator</fullName>
    </submittedName>
</protein>
<dbReference type="Proteomes" id="UP000436468">
    <property type="component" value="Unassembled WGS sequence"/>
</dbReference>
<gene>
    <name evidence="5" type="ORF">GPL21_16865</name>
</gene>